<reference evidence="3" key="1">
    <citation type="submission" date="2022-03" db="EMBL/GenBank/DDBJ databases">
        <title>Genome Identification and Characterization of new species Bdellovibrio reynosense LBG001 sp. nov. from a Mexico soil sample.</title>
        <authorList>
            <person name="Camilli A."/>
            <person name="Ajao Y."/>
            <person name="Guo X."/>
        </authorList>
    </citation>
    <scope>NUCLEOTIDE SEQUENCE</scope>
    <source>
        <strain evidence="3">LBG001</strain>
    </source>
</reference>
<dbReference type="RefSeq" id="WP_243535898.1">
    <property type="nucleotide sequence ID" value="NZ_CP093442.1"/>
</dbReference>
<dbReference type="EMBL" id="CP093442">
    <property type="protein sequence ID" value="UOF00182.1"/>
    <property type="molecule type" value="Genomic_DNA"/>
</dbReference>
<name>A0ABY4C8G5_9BACT</name>
<dbReference type="InterPro" id="IPR002035">
    <property type="entry name" value="VWF_A"/>
</dbReference>
<feature type="chain" id="PRO_5045817866" evidence="1">
    <location>
        <begin position="20"/>
        <end position="476"/>
    </location>
</feature>
<dbReference type="PROSITE" id="PS50234">
    <property type="entry name" value="VWFA"/>
    <property type="match status" value="1"/>
</dbReference>
<proteinExistence type="predicted"/>
<keyword evidence="4" id="KW-1185">Reference proteome</keyword>
<evidence type="ECO:0000259" key="2">
    <source>
        <dbReference type="PROSITE" id="PS50234"/>
    </source>
</evidence>
<dbReference type="Proteomes" id="UP000830116">
    <property type="component" value="Chromosome"/>
</dbReference>
<accession>A0ABY4C8G5</accession>
<evidence type="ECO:0000313" key="3">
    <source>
        <dbReference type="EMBL" id="UOF00182.1"/>
    </source>
</evidence>
<protein>
    <submittedName>
        <fullName evidence="3">VWA domain-containing protein</fullName>
    </submittedName>
</protein>
<dbReference type="SUPFAM" id="SSF53300">
    <property type="entry name" value="vWA-like"/>
    <property type="match status" value="1"/>
</dbReference>
<feature type="domain" description="VWFA" evidence="2">
    <location>
        <begin position="78"/>
        <end position="255"/>
    </location>
</feature>
<dbReference type="Pfam" id="PF00092">
    <property type="entry name" value="VWA"/>
    <property type="match status" value="1"/>
</dbReference>
<dbReference type="Gene3D" id="3.40.50.410">
    <property type="entry name" value="von Willebrand factor, type A domain"/>
    <property type="match status" value="1"/>
</dbReference>
<evidence type="ECO:0000313" key="4">
    <source>
        <dbReference type="Proteomes" id="UP000830116"/>
    </source>
</evidence>
<keyword evidence="1" id="KW-0732">Signal</keyword>
<evidence type="ECO:0000256" key="1">
    <source>
        <dbReference type="SAM" id="SignalP"/>
    </source>
</evidence>
<feature type="signal peptide" evidence="1">
    <location>
        <begin position="1"/>
        <end position="19"/>
    </location>
</feature>
<dbReference type="InterPro" id="IPR036465">
    <property type="entry name" value="vWFA_dom_sf"/>
</dbReference>
<sequence>MKSWFIIPLLLSFIPVAFAQEGSDANIPAVDEPVDPQGIIQLKSSDLLDKMDFKPIDVPANLTGEVAAEELKEQVPPLVEYVIDSSGSMGQILTGKKTKIYVLKKILNKYLMAQWTEKAASGLRVFGGRRKKDCKDNFLAIPPKSGNLGAIEGVVKGFEPVGMTPLAFALRDATKDLKDYNGPKRIVLFTDGEETCGQDPCKTVEQLKASTVDIKFFVVAFGLRDQLDTLKKLACIGDMNQADNEEQLDELFQDLDKKLNPNKNLFVESPEPKATVFLFKASSPDIIYRKFPANLGIEVPPGDYVAIVNLKPKYKFQKFTIPAKKKITLRVKGDGYFQANFMQKLMKIELLDKNKKAVRKFTSDVRVALPQGRWSLRFYREPFFEKVIDNYLIIPNAEYVYNIEEAGAAIVDDPKVRGVYVYDGKVALLGNHLTNFPVVLGKGVYEIRVDKSCVFKDVIMGSNKDLVRLSCDKVKK</sequence>
<organism evidence="3 4">
    <name type="scientific">Bdellovibrio reynosensis</name>
    <dbReference type="NCBI Taxonomy" id="2835041"/>
    <lineage>
        <taxon>Bacteria</taxon>
        <taxon>Pseudomonadati</taxon>
        <taxon>Bdellovibrionota</taxon>
        <taxon>Bdellovibrionia</taxon>
        <taxon>Bdellovibrionales</taxon>
        <taxon>Pseudobdellovibrionaceae</taxon>
        <taxon>Bdellovibrio</taxon>
    </lineage>
</organism>
<dbReference type="SMART" id="SM00327">
    <property type="entry name" value="VWA"/>
    <property type="match status" value="1"/>
</dbReference>
<gene>
    <name evidence="3" type="ORF">MNR06_10760</name>
</gene>